<keyword evidence="7" id="KW-1185">Reference proteome</keyword>
<proteinExistence type="predicted"/>
<dbReference type="SUPFAM" id="SSF50249">
    <property type="entry name" value="Nucleic acid-binding proteins"/>
    <property type="match status" value="1"/>
</dbReference>
<gene>
    <name evidence="6" type="ORF">Vbra_15615</name>
</gene>
<dbReference type="OrthoDB" id="440760at2759"/>
<dbReference type="SUPFAM" id="SSF110324">
    <property type="entry name" value="Ribosomal L27 protein-like"/>
    <property type="match status" value="1"/>
</dbReference>
<evidence type="ECO:0000256" key="2">
    <source>
        <dbReference type="ARBA" id="ARBA00022490"/>
    </source>
</evidence>
<dbReference type="FunFam" id="2.40.50.140:FF:000198">
    <property type="entry name" value="Exosome complex component CSL4"/>
    <property type="match status" value="1"/>
</dbReference>
<dbReference type="PhylomeDB" id="A0A0G4FJR2"/>
<keyword evidence="2" id="KW-0963">Cytoplasm</keyword>
<dbReference type="AlphaFoldDB" id="A0A0G4FJR2"/>
<dbReference type="InterPro" id="IPR025721">
    <property type="entry name" value="Exosome_cplx_N_dom"/>
</dbReference>
<dbReference type="InterPro" id="IPR039771">
    <property type="entry name" value="Csl4"/>
</dbReference>
<evidence type="ECO:0000259" key="5">
    <source>
        <dbReference type="Pfam" id="PF14382"/>
    </source>
</evidence>
<dbReference type="GO" id="GO:0003723">
    <property type="term" value="F:RNA binding"/>
    <property type="evidence" value="ECO:0007669"/>
    <property type="project" value="InterPro"/>
</dbReference>
<dbReference type="InParanoid" id="A0A0G4FJR2"/>
<evidence type="ECO:0000256" key="3">
    <source>
        <dbReference type="ARBA" id="ARBA00022835"/>
    </source>
</evidence>
<dbReference type="PANTHER" id="PTHR12686:SF8">
    <property type="entry name" value="EXOSOME COMPLEX COMPONENT CSL4"/>
    <property type="match status" value="1"/>
</dbReference>
<evidence type="ECO:0000259" key="4">
    <source>
        <dbReference type="Pfam" id="PF10447"/>
    </source>
</evidence>
<accession>A0A0G4FJR2</accession>
<protein>
    <recommendedName>
        <fullName evidence="8">S1 motif domain-containing protein</fullName>
    </recommendedName>
</protein>
<keyword evidence="3" id="KW-0271">Exosome</keyword>
<dbReference type="Proteomes" id="UP000041254">
    <property type="component" value="Unassembled WGS sequence"/>
</dbReference>
<dbReference type="PANTHER" id="PTHR12686">
    <property type="entry name" value="3'-5' EXORIBONUCLEASE CSL4-RELATED"/>
    <property type="match status" value="1"/>
</dbReference>
<dbReference type="Pfam" id="PF10447">
    <property type="entry name" value="EXOSC1"/>
    <property type="match status" value="1"/>
</dbReference>
<organism evidence="6 7">
    <name type="scientific">Vitrella brassicaformis (strain CCMP3155)</name>
    <dbReference type="NCBI Taxonomy" id="1169540"/>
    <lineage>
        <taxon>Eukaryota</taxon>
        <taxon>Sar</taxon>
        <taxon>Alveolata</taxon>
        <taxon>Colpodellida</taxon>
        <taxon>Vitrellaceae</taxon>
        <taxon>Vitrella</taxon>
    </lineage>
</organism>
<dbReference type="NCBIfam" id="NF034126">
    <property type="entry name" value="PRK09521.1"/>
    <property type="match status" value="1"/>
</dbReference>
<dbReference type="STRING" id="1169540.A0A0G4FJR2"/>
<dbReference type="GO" id="GO:0005737">
    <property type="term" value="C:cytoplasm"/>
    <property type="evidence" value="ECO:0007669"/>
    <property type="project" value="TreeGrafter"/>
</dbReference>
<dbReference type="VEuPathDB" id="CryptoDB:Vbra_15615"/>
<feature type="domain" description="Exosome complex component N-terminal" evidence="5">
    <location>
        <begin position="23"/>
        <end position="56"/>
    </location>
</feature>
<evidence type="ECO:0000313" key="7">
    <source>
        <dbReference type="Proteomes" id="UP000041254"/>
    </source>
</evidence>
<reference evidence="6 7" key="1">
    <citation type="submission" date="2014-11" db="EMBL/GenBank/DDBJ databases">
        <authorList>
            <person name="Zhu J."/>
            <person name="Qi W."/>
            <person name="Song R."/>
        </authorList>
    </citation>
    <scope>NUCLEOTIDE SEQUENCE [LARGE SCALE GENOMIC DNA]</scope>
</reference>
<dbReference type="GO" id="GO:0000176">
    <property type="term" value="C:nuclear exosome (RNase complex)"/>
    <property type="evidence" value="ECO:0007669"/>
    <property type="project" value="TreeGrafter"/>
</dbReference>
<feature type="domain" description="Exosome complex component CSL4 C-terminal" evidence="4">
    <location>
        <begin position="115"/>
        <end position="157"/>
    </location>
</feature>
<dbReference type="Gene3D" id="2.40.50.140">
    <property type="entry name" value="Nucleic acid-binding proteins"/>
    <property type="match status" value="1"/>
</dbReference>
<evidence type="ECO:0008006" key="8">
    <source>
        <dbReference type="Google" id="ProtNLM"/>
    </source>
</evidence>
<dbReference type="GO" id="GO:0005730">
    <property type="term" value="C:nucleolus"/>
    <property type="evidence" value="ECO:0007669"/>
    <property type="project" value="UniProtKB-SubCell"/>
</dbReference>
<dbReference type="Pfam" id="PF14382">
    <property type="entry name" value="ECR1_N"/>
    <property type="match status" value="1"/>
</dbReference>
<dbReference type="Gene3D" id="2.40.50.100">
    <property type="match status" value="1"/>
</dbReference>
<dbReference type="CDD" id="cd05791">
    <property type="entry name" value="S1_CSL4"/>
    <property type="match status" value="1"/>
</dbReference>
<evidence type="ECO:0000256" key="1">
    <source>
        <dbReference type="ARBA" id="ARBA00004604"/>
    </source>
</evidence>
<dbReference type="FunCoup" id="A0A0G4FJR2">
    <property type="interactions" value="410"/>
</dbReference>
<dbReference type="InterPro" id="IPR019495">
    <property type="entry name" value="EXOSC1_C"/>
</dbReference>
<sequence length="211" mass="23369">MEVDEQRVPEDEQDKDFPQLLPLVTPGERIGHVSAYRAGAGVYERRGHLYASKVGEKLIEQDDSNQLPVVSVETAGLSGSPSVPFTGATVLAQVTRISPRRVDCIILSVEGRPIRDTSNPYKGIIRLQDVRPFEIDQIDMLECFRPTDIVKAKVVSLGDSRSFHLSTAEQDLGVVFAKSTSGHPLVALKWNEMECSKTKEREPRKVAKPSD</sequence>
<name>A0A0G4FJR2_VITBC</name>
<evidence type="ECO:0000313" key="6">
    <source>
        <dbReference type="EMBL" id="CEM14002.1"/>
    </source>
</evidence>
<dbReference type="InterPro" id="IPR012340">
    <property type="entry name" value="NA-bd_OB-fold"/>
</dbReference>
<dbReference type="OMA" id="PMVPVGW"/>
<comment type="subcellular location">
    <subcellularLocation>
        <location evidence="1">Nucleus</location>
        <location evidence="1">Nucleolus</location>
    </subcellularLocation>
</comment>
<dbReference type="GO" id="GO:0006396">
    <property type="term" value="P:RNA processing"/>
    <property type="evidence" value="ECO:0007669"/>
    <property type="project" value="InterPro"/>
</dbReference>
<dbReference type="EMBL" id="CDMY01000451">
    <property type="protein sequence ID" value="CEM14002.1"/>
    <property type="molecule type" value="Genomic_DNA"/>
</dbReference>